<dbReference type="InterPro" id="IPR009444">
    <property type="entry name" value="Conjugal_tfr_TraD_a-type"/>
</dbReference>
<dbReference type="Proteomes" id="UP001549047">
    <property type="component" value="Unassembled WGS sequence"/>
</dbReference>
<evidence type="ECO:0000313" key="1">
    <source>
        <dbReference type="EMBL" id="MET3616037.1"/>
    </source>
</evidence>
<accession>A0ABV2J5J9</accession>
<comment type="caution">
    <text evidence="1">The sequence shown here is derived from an EMBL/GenBank/DDBJ whole genome shotgun (WGS) entry which is preliminary data.</text>
</comment>
<name>A0ABV2J5J9_9HYPH</name>
<evidence type="ECO:0008006" key="3">
    <source>
        <dbReference type="Google" id="ProtNLM"/>
    </source>
</evidence>
<dbReference type="RefSeq" id="WP_354558495.1">
    <property type="nucleotide sequence ID" value="NZ_JBEPMB010000011.1"/>
</dbReference>
<dbReference type="Pfam" id="PF06412">
    <property type="entry name" value="TraD"/>
    <property type="match status" value="1"/>
</dbReference>
<protein>
    <recommendedName>
        <fullName evidence="3">Conjugal transfer protein TraD</fullName>
    </recommendedName>
</protein>
<reference evidence="1 2" key="1">
    <citation type="submission" date="2024-06" db="EMBL/GenBank/DDBJ databases">
        <title>Genomic Encyclopedia of Type Strains, Phase IV (KMG-IV): sequencing the most valuable type-strain genomes for metagenomic binning, comparative biology and taxonomic classification.</title>
        <authorList>
            <person name="Goeker M."/>
        </authorList>
    </citation>
    <scope>NUCLEOTIDE SEQUENCE [LARGE SCALE GENOMIC DNA]</scope>
    <source>
        <strain evidence="1 2">DSM 29780</strain>
    </source>
</reference>
<keyword evidence="2" id="KW-1185">Reference proteome</keyword>
<proteinExistence type="predicted"/>
<organism evidence="1 2">
    <name type="scientific">Rhizobium aquaticum</name>
    <dbReference type="NCBI Taxonomy" id="1549636"/>
    <lineage>
        <taxon>Bacteria</taxon>
        <taxon>Pseudomonadati</taxon>
        <taxon>Pseudomonadota</taxon>
        <taxon>Alphaproteobacteria</taxon>
        <taxon>Hyphomicrobiales</taxon>
        <taxon>Rhizobiaceae</taxon>
        <taxon>Rhizobium/Agrobacterium group</taxon>
        <taxon>Rhizobium</taxon>
    </lineage>
</organism>
<gene>
    <name evidence="1" type="ORF">ABID16_004386</name>
</gene>
<dbReference type="EMBL" id="JBEPMB010000011">
    <property type="protein sequence ID" value="MET3616037.1"/>
    <property type="molecule type" value="Genomic_DNA"/>
</dbReference>
<evidence type="ECO:0000313" key="2">
    <source>
        <dbReference type="Proteomes" id="UP001549047"/>
    </source>
</evidence>
<sequence>MTADRKKEAREKFLLGGIVVRAGLSKADRAFLLGGLLELARITPSSFEHRRLRAIGEEAFKAPMLLDGDTTLMVEAAE</sequence>